<protein>
    <submittedName>
        <fullName evidence="1">Uncharacterized protein</fullName>
    </submittedName>
</protein>
<dbReference type="RefSeq" id="WP_147132487.1">
    <property type="nucleotide sequence ID" value="NZ_BJXA01000022.1"/>
</dbReference>
<gene>
    <name evidence="1" type="ORF">NN4_36830</name>
</gene>
<comment type="caution">
    <text evidence="1">The sequence shown here is derived from an EMBL/GenBank/DDBJ whole genome shotgun (WGS) entry which is preliminary data.</text>
</comment>
<dbReference type="Proteomes" id="UP000321424">
    <property type="component" value="Unassembled WGS sequence"/>
</dbReference>
<organism evidence="1 2">
    <name type="scientific">Nocardia ninae NBRC 108245</name>
    <dbReference type="NCBI Taxonomy" id="1210091"/>
    <lineage>
        <taxon>Bacteria</taxon>
        <taxon>Bacillati</taxon>
        <taxon>Actinomycetota</taxon>
        <taxon>Actinomycetes</taxon>
        <taxon>Mycobacteriales</taxon>
        <taxon>Nocardiaceae</taxon>
        <taxon>Nocardia</taxon>
    </lineage>
</organism>
<dbReference type="EMBL" id="BJXA01000022">
    <property type="protein sequence ID" value="GEM39164.1"/>
    <property type="molecule type" value="Genomic_DNA"/>
</dbReference>
<keyword evidence="2" id="KW-1185">Reference proteome</keyword>
<reference evidence="1 2" key="1">
    <citation type="submission" date="2019-07" db="EMBL/GenBank/DDBJ databases">
        <title>Whole genome shotgun sequence of Nocardia ninae NBRC 108245.</title>
        <authorList>
            <person name="Hosoyama A."/>
            <person name="Uohara A."/>
            <person name="Ohji S."/>
            <person name="Ichikawa N."/>
        </authorList>
    </citation>
    <scope>NUCLEOTIDE SEQUENCE [LARGE SCALE GENOMIC DNA]</scope>
    <source>
        <strain evidence="1 2">NBRC 108245</strain>
    </source>
</reference>
<accession>A0A511MES2</accession>
<sequence>MPDSARLDYTGNSTRVHRPQRSDLLFESLGGNAQFADVGDRLVRHLFDVGLRLHHVLDALDPATQPQLRDTITALVDDLDMLIRDTGLAMLALTSAHEGSAPTGGRSARVQLRRR</sequence>
<evidence type="ECO:0000313" key="2">
    <source>
        <dbReference type="Proteomes" id="UP000321424"/>
    </source>
</evidence>
<evidence type="ECO:0000313" key="1">
    <source>
        <dbReference type="EMBL" id="GEM39164.1"/>
    </source>
</evidence>
<dbReference type="AlphaFoldDB" id="A0A511MES2"/>
<name>A0A511MES2_9NOCA</name>
<proteinExistence type="predicted"/>
<dbReference type="OrthoDB" id="4564957at2"/>